<keyword evidence="3" id="KW-1185">Reference proteome</keyword>
<name>A0ABY7DXH2_MYAAR</name>
<evidence type="ECO:0000313" key="2">
    <source>
        <dbReference type="EMBL" id="WAR02452.1"/>
    </source>
</evidence>
<dbReference type="EMBL" id="CP111015">
    <property type="protein sequence ID" value="WAR02452.1"/>
    <property type="molecule type" value="Genomic_DNA"/>
</dbReference>
<feature type="compositionally biased region" description="Basic and acidic residues" evidence="1">
    <location>
        <begin position="204"/>
        <end position="218"/>
    </location>
</feature>
<protein>
    <submittedName>
        <fullName evidence="2">Uncharacterized protein</fullName>
    </submittedName>
</protein>
<proteinExistence type="predicted"/>
<feature type="compositionally biased region" description="Low complexity" evidence="1">
    <location>
        <begin position="188"/>
        <end position="203"/>
    </location>
</feature>
<reference evidence="2" key="1">
    <citation type="submission" date="2022-11" db="EMBL/GenBank/DDBJ databases">
        <title>Centuries of genome instability and evolution in soft-shell clam transmissible cancer (bioRxiv).</title>
        <authorList>
            <person name="Hart S.F.M."/>
            <person name="Yonemitsu M.A."/>
            <person name="Giersch R.M."/>
            <person name="Beal B.F."/>
            <person name="Arriagada G."/>
            <person name="Davis B.W."/>
            <person name="Ostrander E.A."/>
            <person name="Goff S.P."/>
            <person name="Metzger M.J."/>
        </authorList>
    </citation>
    <scope>NUCLEOTIDE SEQUENCE</scope>
    <source>
        <strain evidence="2">MELC-2E11</strain>
        <tissue evidence="2">Siphon/mantle</tissue>
    </source>
</reference>
<accession>A0ABY7DXH2</accession>
<gene>
    <name evidence="2" type="ORF">MAR_009010</name>
</gene>
<feature type="compositionally biased region" description="Polar residues" evidence="1">
    <location>
        <begin position="502"/>
        <end position="518"/>
    </location>
</feature>
<organism evidence="2 3">
    <name type="scientific">Mya arenaria</name>
    <name type="common">Soft-shell clam</name>
    <dbReference type="NCBI Taxonomy" id="6604"/>
    <lineage>
        <taxon>Eukaryota</taxon>
        <taxon>Metazoa</taxon>
        <taxon>Spiralia</taxon>
        <taxon>Lophotrochozoa</taxon>
        <taxon>Mollusca</taxon>
        <taxon>Bivalvia</taxon>
        <taxon>Autobranchia</taxon>
        <taxon>Heteroconchia</taxon>
        <taxon>Euheterodonta</taxon>
        <taxon>Imparidentia</taxon>
        <taxon>Neoheterodontei</taxon>
        <taxon>Myida</taxon>
        <taxon>Myoidea</taxon>
        <taxon>Myidae</taxon>
        <taxon>Mya</taxon>
    </lineage>
</organism>
<feature type="region of interest" description="Disordered" evidence="1">
    <location>
        <begin position="146"/>
        <end position="218"/>
    </location>
</feature>
<evidence type="ECO:0000313" key="3">
    <source>
        <dbReference type="Proteomes" id="UP001164746"/>
    </source>
</evidence>
<dbReference type="Proteomes" id="UP001164746">
    <property type="component" value="Chromosome 4"/>
</dbReference>
<sequence>MSPLLTEPAAGSEMPVVLLVSRENTFASAFVSLSARRPGWGEEGGVVSDDVAASLKLVFTKKWHNKSSCDKSIVGNKGILRIAVLMTVDNATLHTKMDNNMKSESDTMYEKFLRSTSNRLQDDLRTEMSSYSRDKDRLVRNLAHLHPPPPTPSTASIASTQLPISPEHSSRKSKFYRAPNMVRSLYTESESSDFSGSSRSFDISPEHRRKDRKDHAEKVKKEREMLKLPIIHSASMKRSEWESGNTRDSHINVFPYNDPLPGISAAKAFLADSMKIPSIHDPQRTDTVYNRLSKKDQKKVTFADENHGSLISINHIEPSETEKTIRNSKNSERKVPVPKLNLAKKQYSHTARPVRPQKTSLLPPLHISANDVRSNPQMVTEGVNEWKSLYSSIMNPEEKTKALNDIMNAVRLKKYENEQAMKYGNGPRPLEAEELVKDYLDLNASGKITYRDEAGNAYSGCMPTPRSSPRLQNGFPNTFQLQNYLRQMSRTKRVLEKIDGQEYNNPRSAQPTPVSVEA</sequence>
<feature type="region of interest" description="Disordered" evidence="1">
    <location>
        <begin position="497"/>
        <end position="518"/>
    </location>
</feature>
<evidence type="ECO:0000256" key="1">
    <source>
        <dbReference type="SAM" id="MobiDB-lite"/>
    </source>
</evidence>